<proteinExistence type="predicted"/>
<feature type="region of interest" description="Disordered" evidence="1">
    <location>
        <begin position="1"/>
        <end position="43"/>
    </location>
</feature>
<protein>
    <submittedName>
        <fullName evidence="2">Uncharacterized protein</fullName>
    </submittedName>
</protein>
<dbReference type="EMBL" id="JARBJD010000201">
    <property type="protein sequence ID" value="KAK2947439.1"/>
    <property type="molecule type" value="Genomic_DNA"/>
</dbReference>
<sequence length="119" mass="13580">MSECDASASDDFVENEHQAAVQERIESERRDDRDSRNRQREDGCGRLFQTTQSALGIIELFDEGCVRSAGGRAKERERRGWVWGRRERACDARRDDHSDASECRKLFSAVGWKIGAEGE</sequence>
<reference evidence="2 3" key="1">
    <citation type="journal article" date="2022" name="bioRxiv">
        <title>Genomics of Preaxostyla Flagellates Illuminates Evolutionary Transitions and the Path Towards Mitochondrial Loss.</title>
        <authorList>
            <person name="Novak L.V.F."/>
            <person name="Treitli S.C."/>
            <person name="Pyrih J."/>
            <person name="Halakuc P."/>
            <person name="Pipaliya S.V."/>
            <person name="Vacek V."/>
            <person name="Brzon O."/>
            <person name="Soukal P."/>
            <person name="Eme L."/>
            <person name="Dacks J.B."/>
            <person name="Karnkowska A."/>
            <person name="Elias M."/>
            <person name="Hampl V."/>
        </authorList>
    </citation>
    <scope>NUCLEOTIDE SEQUENCE [LARGE SCALE GENOMIC DNA]</scope>
    <source>
        <strain evidence="2">NAU3</strain>
        <tissue evidence="2">Gut</tissue>
    </source>
</reference>
<comment type="caution">
    <text evidence="2">The sequence shown here is derived from an EMBL/GenBank/DDBJ whole genome shotgun (WGS) entry which is preliminary data.</text>
</comment>
<accession>A0ABQ9X983</accession>
<evidence type="ECO:0000313" key="3">
    <source>
        <dbReference type="Proteomes" id="UP001281761"/>
    </source>
</evidence>
<gene>
    <name evidence="2" type="ORF">BLNAU_17629</name>
</gene>
<name>A0ABQ9X983_9EUKA</name>
<dbReference type="Proteomes" id="UP001281761">
    <property type="component" value="Unassembled WGS sequence"/>
</dbReference>
<evidence type="ECO:0000313" key="2">
    <source>
        <dbReference type="EMBL" id="KAK2947439.1"/>
    </source>
</evidence>
<organism evidence="2 3">
    <name type="scientific">Blattamonas nauphoetae</name>
    <dbReference type="NCBI Taxonomy" id="2049346"/>
    <lineage>
        <taxon>Eukaryota</taxon>
        <taxon>Metamonada</taxon>
        <taxon>Preaxostyla</taxon>
        <taxon>Oxymonadida</taxon>
        <taxon>Blattamonas</taxon>
    </lineage>
</organism>
<evidence type="ECO:0000256" key="1">
    <source>
        <dbReference type="SAM" id="MobiDB-lite"/>
    </source>
</evidence>
<keyword evidence="3" id="KW-1185">Reference proteome</keyword>
<feature type="compositionally biased region" description="Basic and acidic residues" evidence="1">
    <location>
        <begin position="23"/>
        <end position="43"/>
    </location>
</feature>